<evidence type="ECO:0000313" key="1">
    <source>
        <dbReference type="EMBL" id="EOQ87897.1"/>
    </source>
</evidence>
<dbReference type="AlphaFoldDB" id="A0A5E8HAW3"/>
<dbReference type="Proteomes" id="UP000013996">
    <property type="component" value="Unassembled WGS sequence"/>
</dbReference>
<reference evidence="1 2" key="1">
    <citation type="submission" date="2013-04" db="EMBL/GenBank/DDBJ databases">
        <authorList>
            <person name="Harkins D.M."/>
            <person name="Durkin A.S."/>
            <person name="Brinkac L.M."/>
            <person name="Haft D.H."/>
            <person name="Selengut J.D."/>
            <person name="Sanka R."/>
            <person name="DePew J."/>
            <person name="Purushe J."/>
            <person name="Hartskeerl R.A."/>
            <person name="Ahmed A."/>
            <person name="van der Linden H."/>
            <person name="Goris M.G.A."/>
            <person name="Vinetz J.M."/>
            <person name="Sutton G.G."/>
            <person name="Nierman W.C."/>
            <person name="Fouts D.E."/>
        </authorList>
    </citation>
    <scope>NUCLEOTIDE SEQUENCE [LARGE SCALE GENOMIC DNA]</scope>
    <source>
        <strain evidence="1 2">Sao Paulo</strain>
    </source>
</reference>
<accession>A0A5E8HAW3</accession>
<proteinExistence type="predicted"/>
<comment type="caution">
    <text evidence="1">The sequence shown here is derived from an EMBL/GenBank/DDBJ whole genome shotgun (WGS) entry which is preliminary data.</text>
</comment>
<dbReference type="STRING" id="1249483.LEP1GSC202_2027"/>
<sequence length="39" mass="4457">MMKGTIPLANVPRMPSFIGKANQMNFKESLALFKKTPRY</sequence>
<organism evidence="1 2">
    <name type="scientific">Leptospira yanagawae serovar Saopaulo str. Sao Paulo = ATCC 700523</name>
    <dbReference type="NCBI Taxonomy" id="1249483"/>
    <lineage>
        <taxon>Bacteria</taxon>
        <taxon>Pseudomonadati</taxon>
        <taxon>Spirochaetota</taxon>
        <taxon>Spirochaetia</taxon>
        <taxon>Leptospirales</taxon>
        <taxon>Leptospiraceae</taxon>
        <taxon>Leptospira</taxon>
    </lineage>
</organism>
<dbReference type="EMBL" id="AOGX02000029">
    <property type="protein sequence ID" value="EOQ87897.1"/>
    <property type="molecule type" value="Genomic_DNA"/>
</dbReference>
<gene>
    <name evidence="1" type="ORF">LEP1GSC202_2027</name>
</gene>
<protein>
    <submittedName>
        <fullName evidence="1">Uncharacterized protein</fullName>
    </submittedName>
</protein>
<evidence type="ECO:0000313" key="2">
    <source>
        <dbReference type="Proteomes" id="UP000013996"/>
    </source>
</evidence>
<name>A0A5E8HAW3_9LEPT</name>